<organism evidence="3 4">
    <name type="scientific">Mycobacterium scrofulaceum</name>
    <dbReference type="NCBI Taxonomy" id="1783"/>
    <lineage>
        <taxon>Bacteria</taxon>
        <taxon>Bacillati</taxon>
        <taxon>Actinomycetota</taxon>
        <taxon>Actinomycetes</taxon>
        <taxon>Mycobacteriales</taxon>
        <taxon>Mycobacteriaceae</taxon>
        <taxon>Mycobacterium</taxon>
    </lineage>
</organism>
<accession>A0A1A2UM98</accession>
<comment type="caution">
    <text evidence="3">The sequence shown here is derived from an EMBL/GenBank/DDBJ whole genome shotgun (WGS) entry which is preliminary data.</text>
</comment>
<dbReference type="Proteomes" id="UP000092207">
    <property type="component" value="Unassembled WGS sequence"/>
</dbReference>
<gene>
    <name evidence="3" type="ORF">A5679_24895</name>
</gene>
<name>A0A1A2UM98_MYCSC</name>
<dbReference type="InterPro" id="IPR029058">
    <property type="entry name" value="AB_hydrolase_fold"/>
</dbReference>
<dbReference type="SUPFAM" id="SSF53474">
    <property type="entry name" value="alpha/beta-Hydrolases"/>
    <property type="match status" value="1"/>
</dbReference>
<dbReference type="PANTHER" id="PTHR48081:SF8">
    <property type="entry name" value="ALPHA_BETA HYDROLASE FOLD-3 DOMAIN-CONTAINING PROTEIN-RELATED"/>
    <property type="match status" value="1"/>
</dbReference>
<feature type="domain" description="Alpha/beta hydrolase fold-3" evidence="2">
    <location>
        <begin position="80"/>
        <end position="282"/>
    </location>
</feature>
<sequence>MTELDGVERLDPALRAIATTRTDFSFGSIELTREPFNERRRAAAEQTDARGVQIGEETVPAESPVPVRIYRGGQTPGPVVVYCHAGGFALGNLDTDHRQCVELARRGRCTVVSVGYRLAPEHPYPAALADASAVLRWVVAGAGKLGVDPARLAVAGSSAGAALAACLAQAAADGSLPPVVFQLLHQPVLDDRVTPSKKEFRSSPAFDGAAADLMWGHYLGGTARPDAAVPARRDRFDGLAPALITCAEIDPFRDEAVDYALHLLHAGVSAELHVFAGTCHGFDSLLPDSPTSEYLFALQGHALGRALHGSRAGPSPLP</sequence>
<evidence type="ECO:0000256" key="1">
    <source>
        <dbReference type="ARBA" id="ARBA00022801"/>
    </source>
</evidence>
<dbReference type="RefSeq" id="WP_067309697.1">
    <property type="nucleotide sequence ID" value="NZ_LZJY01000367.1"/>
</dbReference>
<evidence type="ECO:0000259" key="2">
    <source>
        <dbReference type="Pfam" id="PF07859"/>
    </source>
</evidence>
<dbReference type="Gene3D" id="3.40.50.1820">
    <property type="entry name" value="alpha/beta hydrolase"/>
    <property type="match status" value="1"/>
</dbReference>
<evidence type="ECO:0000313" key="3">
    <source>
        <dbReference type="EMBL" id="OBH89744.1"/>
    </source>
</evidence>
<dbReference type="AlphaFoldDB" id="A0A1A2UM98"/>
<dbReference type="GO" id="GO:0016787">
    <property type="term" value="F:hydrolase activity"/>
    <property type="evidence" value="ECO:0007669"/>
    <property type="project" value="UniProtKB-KW"/>
</dbReference>
<dbReference type="Pfam" id="PF07859">
    <property type="entry name" value="Abhydrolase_3"/>
    <property type="match status" value="1"/>
</dbReference>
<dbReference type="PANTHER" id="PTHR48081">
    <property type="entry name" value="AB HYDROLASE SUPERFAMILY PROTEIN C4A8.06C"/>
    <property type="match status" value="1"/>
</dbReference>
<evidence type="ECO:0000313" key="4">
    <source>
        <dbReference type="Proteomes" id="UP000092207"/>
    </source>
</evidence>
<keyword evidence="1 3" id="KW-0378">Hydrolase</keyword>
<dbReference type="InterPro" id="IPR050300">
    <property type="entry name" value="GDXG_lipolytic_enzyme"/>
</dbReference>
<reference evidence="3 4" key="1">
    <citation type="submission" date="2016-06" db="EMBL/GenBank/DDBJ databases">
        <authorList>
            <person name="Kjaerup R.B."/>
            <person name="Dalgaard T.S."/>
            <person name="Juul-Madsen H.R."/>
        </authorList>
    </citation>
    <scope>NUCLEOTIDE SEQUENCE [LARGE SCALE GENOMIC DNA]</scope>
    <source>
        <strain evidence="3 4">E2838</strain>
    </source>
</reference>
<proteinExistence type="predicted"/>
<dbReference type="EMBL" id="LZJY01000367">
    <property type="protein sequence ID" value="OBH89744.1"/>
    <property type="molecule type" value="Genomic_DNA"/>
</dbReference>
<protein>
    <submittedName>
        <fullName evidence="3">Alpha/beta hydrolase</fullName>
    </submittedName>
</protein>
<dbReference type="InterPro" id="IPR013094">
    <property type="entry name" value="AB_hydrolase_3"/>
</dbReference>